<dbReference type="AlphaFoldDB" id="M0AJZ3"/>
<keyword evidence="2" id="KW-1133">Transmembrane helix</keyword>
<proteinExistence type="predicted"/>
<feature type="region of interest" description="Disordered" evidence="1">
    <location>
        <begin position="161"/>
        <end position="221"/>
    </location>
</feature>
<comment type="caution">
    <text evidence="4">The sequence shown here is derived from an EMBL/GenBank/DDBJ whole genome shotgun (WGS) entry which is preliminary data.</text>
</comment>
<feature type="transmembrane region" description="Helical" evidence="2">
    <location>
        <begin position="46"/>
        <end position="72"/>
    </location>
</feature>
<dbReference type="STRING" id="1227492.C482_11455"/>
<dbReference type="Proteomes" id="UP000011693">
    <property type="component" value="Unassembled WGS sequence"/>
</dbReference>
<evidence type="ECO:0000313" key="4">
    <source>
        <dbReference type="EMBL" id="ELY98691.1"/>
    </source>
</evidence>
<protein>
    <recommendedName>
        <fullName evidence="3">DUF8108 domain-containing protein</fullName>
    </recommendedName>
</protein>
<dbReference type="InterPro" id="IPR058421">
    <property type="entry name" value="DUF8108_C"/>
</dbReference>
<sequence>MSDSNSAVVALADAVSELLYGIVGWLLVGFGLFAALTVSLNAVGEGLAGMAALLAALMLAVSFVFIALGIFVNPRFRRRLDRRHSPSTVGRVQSVDQRVIRPEEDCTERCVACQSAIEKGMVRRYRTEFALAGVPVYTDSVGHNHYCLSCATDELQLPAAGDEREFESGDLSKAVTADEHAPHNETAADTEATSEEGSDPETDRTTDLETEAAVETETTRN</sequence>
<evidence type="ECO:0000256" key="1">
    <source>
        <dbReference type="SAM" id="MobiDB-lite"/>
    </source>
</evidence>
<name>M0AJZ3_9EURY</name>
<evidence type="ECO:0000256" key="2">
    <source>
        <dbReference type="SAM" id="Phobius"/>
    </source>
</evidence>
<keyword evidence="2" id="KW-0472">Membrane</keyword>
<organism evidence="4 5">
    <name type="scientific">Natrialba chahannaoensis JCM 10990</name>
    <dbReference type="NCBI Taxonomy" id="1227492"/>
    <lineage>
        <taxon>Archaea</taxon>
        <taxon>Methanobacteriati</taxon>
        <taxon>Methanobacteriota</taxon>
        <taxon>Stenosarchaea group</taxon>
        <taxon>Halobacteria</taxon>
        <taxon>Halobacteriales</taxon>
        <taxon>Natrialbaceae</taxon>
        <taxon>Natrialba</taxon>
    </lineage>
</organism>
<feature type="domain" description="DUF8108" evidence="3">
    <location>
        <begin position="81"/>
        <end position="151"/>
    </location>
</feature>
<evidence type="ECO:0000313" key="5">
    <source>
        <dbReference type="Proteomes" id="UP000011693"/>
    </source>
</evidence>
<dbReference type="OrthoDB" id="53394at2157"/>
<evidence type="ECO:0000259" key="3">
    <source>
        <dbReference type="Pfam" id="PF26413"/>
    </source>
</evidence>
<accession>M0AJZ3</accession>
<keyword evidence="5" id="KW-1185">Reference proteome</keyword>
<dbReference type="Pfam" id="PF26413">
    <property type="entry name" value="DUF8108"/>
    <property type="match status" value="1"/>
</dbReference>
<reference evidence="4 5" key="1">
    <citation type="journal article" date="2014" name="PLoS Genet.">
        <title>Phylogenetically driven sequencing of extremely halophilic archaea reveals strategies for static and dynamic osmo-response.</title>
        <authorList>
            <person name="Becker E.A."/>
            <person name="Seitzer P.M."/>
            <person name="Tritt A."/>
            <person name="Larsen D."/>
            <person name="Krusor M."/>
            <person name="Yao A.I."/>
            <person name="Wu D."/>
            <person name="Madern D."/>
            <person name="Eisen J.A."/>
            <person name="Darling A.E."/>
            <person name="Facciotti M.T."/>
        </authorList>
    </citation>
    <scope>NUCLEOTIDE SEQUENCE [LARGE SCALE GENOMIC DNA]</scope>
    <source>
        <strain evidence="4 5">JCM 10990</strain>
    </source>
</reference>
<dbReference type="EMBL" id="AOIN01000061">
    <property type="protein sequence ID" value="ELY98691.1"/>
    <property type="molecule type" value="Genomic_DNA"/>
</dbReference>
<dbReference type="PATRIC" id="fig|1227492.4.peg.2259"/>
<keyword evidence="2" id="KW-0812">Transmembrane</keyword>
<gene>
    <name evidence="4" type="ORF">C482_11455</name>
</gene>
<feature type="transmembrane region" description="Helical" evidence="2">
    <location>
        <begin position="18"/>
        <end position="40"/>
    </location>
</feature>
<dbReference type="RefSeq" id="WP_006167730.1">
    <property type="nucleotide sequence ID" value="NZ_AOIN01000061.1"/>
</dbReference>